<name>A0A5C4VK45_9ACTN</name>
<feature type="domain" description="NAD(P)-binding" evidence="1">
    <location>
        <begin position="93"/>
        <end position="261"/>
    </location>
</feature>
<reference evidence="2 3" key="1">
    <citation type="submission" date="2019-10" db="EMBL/GenBank/DDBJ databases">
        <title>Nonomuraea sp. nov., isolated from Phyllanthus amarus.</title>
        <authorList>
            <person name="Klykleung N."/>
            <person name="Tanasupawat S."/>
        </authorList>
    </citation>
    <scope>NUCLEOTIDE SEQUENCE [LARGE SCALE GENOMIC DNA]</scope>
    <source>
        <strain evidence="2 3">PA1-10</strain>
    </source>
</reference>
<dbReference type="Gene3D" id="3.90.25.10">
    <property type="entry name" value="UDP-galactose 4-epimerase, domain 1"/>
    <property type="match status" value="1"/>
</dbReference>
<dbReference type="InterPro" id="IPR036291">
    <property type="entry name" value="NAD(P)-bd_dom_sf"/>
</dbReference>
<dbReference type="EMBL" id="VDLX02000021">
    <property type="protein sequence ID" value="KAB8189146.1"/>
    <property type="molecule type" value="Genomic_DNA"/>
</dbReference>
<sequence>MQKLKTGRSVISRARRCLVRSDSSSPVLHRETPGGTGTFLDANERMQTIVCCQRPVAGAGRLTDSGAGRALVASGGKMTDEPEGDPTVILVTGGTGNVGANIVRQLLDAGEQVRVVTRAPGEHSLPGEAEVVRGDLSRPETLPAALAGIEQVFLFPVFDAIAGFLRAGRQAGLRHVVLLSSAAAGFPSRGWIGEQHLRAEQVVASSGLPWTFVRPDAFMTNDLAWAPQIAGGGVVRGAYGEAALAPVDPRDIAAVAVHALLEERAGETYTVTGPQSLTQLDRVRIIGEAIGRPVRFEELPRDTVRQQMVQHGMPAPAADELLDGLAARVGEPAATLPTVEELTGRRAFTYAEWVSLHRAAFAPTVTS</sequence>
<dbReference type="PANTHER" id="PTHR43162">
    <property type="match status" value="1"/>
</dbReference>
<accession>A0A5C4VK45</accession>
<protein>
    <submittedName>
        <fullName evidence="2">NAD(P)H-binding protein</fullName>
    </submittedName>
</protein>
<evidence type="ECO:0000259" key="1">
    <source>
        <dbReference type="Pfam" id="PF13460"/>
    </source>
</evidence>
<dbReference type="InterPro" id="IPR051604">
    <property type="entry name" value="Ergot_Alk_Oxidoreductase"/>
</dbReference>
<evidence type="ECO:0000313" key="3">
    <source>
        <dbReference type="Proteomes" id="UP000312512"/>
    </source>
</evidence>
<comment type="caution">
    <text evidence="2">The sequence shown here is derived from an EMBL/GenBank/DDBJ whole genome shotgun (WGS) entry which is preliminary data.</text>
</comment>
<dbReference type="OrthoDB" id="4457504at2"/>
<dbReference type="AlphaFoldDB" id="A0A5C4VK45"/>
<dbReference type="InterPro" id="IPR016040">
    <property type="entry name" value="NAD(P)-bd_dom"/>
</dbReference>
<dbReference type="Proteomes" id="UP000312512">
    <property type="component" value="Unassembled WGS sequence"/>
</dbReference>
<dbReference type="SUPFAM" id="SSF51735">
    <property type="entry name" value="NAD(P)-binding Rossmann-fold domains"/>
    <property type="match status" value="1"/>
</dbReference>
<dbReference type="PANTHER" id="PTHR43162:SF1">
    <property type="entry name" value="PRESTALK A DIFFERENTIATION PROTEIN A"/>
    <property type="match status" value="1"/>
</dbReference>
<evidence type="ECO:0000313" key="2">
    <source>
        <dbReference type="EMBL" id="KAB8189146.1"/>
    </source>
</evidence>
<dbReference type="Gene3D" id="3.40.50.720">
    <property type="entry name" value="NAD(P)-binding Rossmann-like Domain"/>
    <property type="match status" value="1"/>
</dbReference>
<dbReference type="Pfam" id="PF13460">
    <property type="entry name" value="NAD_binding_10"/>
    <property type="match status" value="1"/>
</dbReference>
<keyword evidence="3" id="KW-1185">Reference proteome</keyword>
<gene>
    <name evidence="2" type="ORF">FH608_040595</name>
</gene>
<organism evidence="2 3">
    <name type="scientific">Nonomuraea phyllanthi</name>
    <dbReference type="NCBI Taxonomy" id="2219224"/>
    <lineage>
        <taxon>Bacteria</taxon>
        <taxon>Bacillati</taxon>
        <taxon>Actinomycetota</taxon>
        <taxon>Actinomycetes</taxon>
        <taxon>Streptosporangiales</taxon>
        <taxon>Streptosporangiaceae</taxon>
        <taxon>Nonomuraea</taxon>
    </lineage>
</organism>
<proteinExistence type="predicted"/>